<sequence length="987" mass="114341">MSQDIKDFQRATAERILHIYKKLGHRRVLLADEVGLGKTFVARQVIQLVREWHKEMNDDFFKVVYICSNANIADQNIKKLGIDNCMSISDSRLSMQHLHIKLAEKRIAQQQDEGNMPESIIPLTPSTSFRFYSAQGIAKERALICNILCRMDCFTVHKSEVQKFLSCGVKHWQELINSYNSSIQQCGEDYLQEIHKKLQTKLSNETANQLLEFAQNGCDYQQRSSIINTLRRIFAEISIDMLDPDLVVMDEFQRFNSLLEQGEDEQSMLANKFFDDKRSNTKILLLSATPYKPYSTLEELNTDGKDEHYNDFLKVMDFLFATKDKTNQFQLIWQNYSATLKRTDVVNLQPLIAAKNSAEEQLYSVMCRTERFNRGIINDDQVKDVQVLPEDILSFAECQKLMDCLSEENPNTRLGNVPMEYIKSSPYLLSFIDKYKLKEKIVKALQQSDAKKHHKMDTLLLSKSAINKYRPIKAGSGKLKYLHDLIFGAHGEKKTQFLLWVPASYPYYKAGGLFETDEAKSFSKVLLFSSWEMVPRMISVMLSYYEELYTFGKLRESDKQIRYTAQKKNRYGENRLKADSLLEYPCQTLASVFSPADFYGEELSTIRKEIKQRIQQKLVEHELLRSLPQRGRNNARIILSIMKILDGETPEDVTNLYIPLNAFDVLTNIAIASPAVCAYRQSNNKDDAQRVAKAVISVFNKPESAAIIDVLYSKKSEEDYYESVLDYCAVGNLQAVLDEYAHMVETNFLGESITDSIIGTSNLSIDTKNSLGKEEKKQQMRCHFAIPFIDKTITDKSVARSKNIRMAFNSPFRPFVLSSTSIGQEGLDFHWYARKIVHWNLPSNPVDLEQREGRINRYKCLAIRRNVAKLYSNETFHTWDELFAMGYAELKGSFSDIVPYWCLPTEQLTSKQREKLEEIERIVPLYPLSRDRYKFQRLIKVLALYRMTLGQPRQEELLNLLENMHLSEEQLKELTIDLCPYNKQKRM</sequence>
<protein>
    <recommendedName>
        <fullName evidence="1">Helicase ATP-binding domain-containing protein</fullName>
    </recommendedName>
</protein>
<dbReference type="AlphaFoldDB" id="A0A7W5UPR7"/>
<organism evidence="2 3">
    <name type="scientific">Alloprevotella rava</name>
    <dbReference type="NCBI Taxonomy" id="671218"/>
    <lineage>
        <taxon>Bacteria</taxon>
        <taxon>Pseudomonadati</taxon>
        <taxon>Bacteroidota</taxon>
        <taxon>Bacteroidia</taxon>
        <taxon>Bacteroidales</taxon>
        <taxon>Prevotellaceae</taxon>
        <taxon>Alloprevotella</taxon>
    </lineage>
</organism>
<dbReference type="InterPro" id="IPR014001">
    <property type="entry name" value="Helicase_ATP-bd"/>
</dbReference>
<reference evidence="2 3" key="1">
    <citation type="submission" date="2020-08" db="EMBL/GenBank/DDBJ databases">
        <title>Genomic Encyclopedia of Type Strains, Phase IV (KMG-IV): sequencing the most valuable type-strain genomes for metagenomic binning, comparative biology and taxonomic classification.</title>
        <authorList>
            <person name="Goeker M."/>
        </authorList>
    </citation>
    <scope>NUCLEOTIDE SEQUENCE [LARGE SCALE GENOMIC DNA]</scope>
    <source>
        <strain evidence="2 3">DSM 22548</strain>
    </source>
</reference>
<dbReference type="SUPFAM" id="SSF52540">
    <property type="entry name" value="P-loop containing nucleoside triphosphate hydrolases"/>
    <property type="match status" value="2"/>
</dbReference>
<comment type="caution">
    <text evidence="2">The sequence shown here is derived from an EMBL/GenBank/DDBJ whole genome shotgun (WGS) entry which is preliminary data.</text>
</comment>
<dbReference type="Pfam" id="PF00271">
    <property type="entry name" value="Helicase_C"/>
    <property type="match status" value="1"/>
</dbReference>
<gene>
    <name evidence="2" type="ORF">FHS60_001993</name>
</gene>
<feature type="domain" description="Helicase ATP-binding" evidence="1">
    <location>
        <begin position="1"/>
        <end position="316"/>
    </location>
</feature>
<dbReference type="SMART" id="SM00487">
    <property type="entry name" value="DEXDc"/>
    <property type="match status" value="1"/>
</dbReference>
<evidence type="ECO:0000313" key="2">
    <source>
        <dbReference type="EMBL" id="MBB3703502.1"/>
    </source>
</evidence>
<dbReference type="InterPro" id="IPR001650">
    <property type="entry name" value="Helicase_C-like"/>
</dbReference>
<dbReference type="Gene3D" id="3.40.50.300">
    <property type="entry name" value="P-loop containing nucleotide triphosphate hydrolases"/>
    <property type="match status" value="2"/>
</dbReference>
<dbReference type="InterPro" id="IPR027417">
    <property type="entry name" value="P-loop_NTPase"/>
</dbReference>
<dbReference type="RefSeq" id="WP_183697891.1">
    <property type="nucleotide sequence ID" value="NZ_JACICA010000014.1"/>
</dbReference>
<dbReference type="Proteomes" id="UP000541425">
    <property type="component" value="Unassembled WGS sequence"/>
</dbReference>
<accession>A0A7W5UPR7</accession>
<proteinExistence type="predicted"/>
<name>A0A7W5UPR7_9BACT</name>
<evidence type="ECO:0000313" key="3">
    <source>
        <dbReference type="Proteomes" id="UP000541425"/>
    </source>
</evidence>
<evidence type="ECO:0000259" key="1">
    <source>
        <dbReference type="SMART" id="SM00487"/>
    </source>
</evidence>
<dbReference type="EMBL" id="JACICA010000014">
    <property type="protein sequence ID" value="MBB3703502.1"/>
    <property type="molecule type" value="Genomic_DNA"/>
</dbReference>